<dbReference type="GO" id="GO:0008270">
    <property type="term" value="F:zinc ion binding"/>
    <property type="evidence" value="ECO:0007669"/>
    <property type="project" value="InterPro"/>
</dbReference>
<dbReference type="GO" id="GO:0032259">
    <property type="term" value="P:methylation"/>
    <property type="evidence" value="ECO:0007669"/>
    <property type="project" value="UniProtKB-KW"/>
</dbReference>
<dbReference type="EMBL" id="CP003333">
    <property type="protein sequence ID" value="AFL68302.1"/>
    <property type="molecule type" value="Genomic_DNA"/>
</dbReference>
<dbReference type="Gene3D" id="3.20.20.330">
    <property type="entry name" value="Homocysteine-binding-like domain"/>
    <property type="match status" value="1"/>
</dbReference>
<dbReference type="AlphaFoldDB" id="I3XWH8"/>
<evidence type="ECO:0000313" key="8">
    <source>
        <dbReference type="EMBL" id="AFL68302.1"/>
    </source>
</evidence>
<dbReference type="InterPro" id="IPR017226">
    <property type="entry name" value="BHMT-like"/>
</dbReference>
<evidence type="ECO:0000256" key="2">
    <source>
        <dbReference type="ARBA" id="ARBA00022679"/>
    </source>
</evidence>
<evidence type="ECO:0000256" key="4">
    <source>
        <dbReference type="ARBA" id="ARBA00022833"/>
    </source>
</evidence>
<feature type="binding site" evidence="6">
    <location>
        <position position="229"/>
    </location>
    <ligand>
        <name>Zn(2+)</name>
        <dbReference type="ChEBI" id="CHEBI:29105"/>
    </ligand>
</feature>
<dbReference type="PROSITE" id="PS50970">
    <property type="entry name" value="HCY"/>
    <property type="match status" value="1"/>
</dbReference>
<proteinExistence type="predicted"/>
<name>I3XWH8_SULBS</name>
<dbReference type="RefSeq" id="WP_014769181.1">
    <property type="nucleotide sequence ID" value="NC_018002.1"/>
</dbReference>
<dbReference type="GO" id="GO:0009086">
    <property type="term" value="P:methionine biosynthetic process"/>
    <property type="evidence" value="ECO:0007669"/>
    <property type="project" value="InterPro"/>
</dbReference>
<protein>
    <recommendedName>
        <fullName evidence="5">S-methylmethionine:homocysteine methyltransferase</fullName>
    </recommendedName>
</protein>
<evidence type="ECO:0000256" key="1">
    <source>
        <dbReference type="ARBA" id="ARBA00022603"/>
    </source>
</evidence>
<dbReference type="InterPro" id="IPR051486">
    <property type="entry name" value="Hcy_S-methyltransferase"/>
</dbReference>
<evidence type="ECO:0000259" key="7">
    <source>
        <dbReference type="PROSITE" id="PS50970"/>
    </source>
</evidence>
<keyword evidence="9" id="KW-1185">Reference proteome</keyword>
<keyword evidence="4 6" id="KW-0862">Zinc</keyword>
<dbReference type="FunFam" id="3.20.20.330:FF:000002">
    <property type="entry name" value="Homocysteine S-methyltransferase"/>
    <property type="match status" value="1"/>
</dbReference>
<dbReference type="PANTHER" id="PTHR46015">
    <property type="entry name" value="ZGC:172121"/>
    <property type="match status" value="1"/>
</dbReference>
<dbReference type="KEGG" id="sba:Sulba_1003"/>
<dbReference type="GO" id="GO:0008898">
    <property type="term" value="F:S-adenosylmethionine-homocysteine S-methyltransferase activity"/>
    <property type="evidence" value="ECO:0007669"/>
    <property type="project" value="TreeGrafter"/>
</dbReference>
<dbReference type="PANTHER" id="PTHR46015:SF1">
    <property type="entry name" value="HOMOCYSTEINE S-METHYLTRANSFERASE-LIKE ISOFORM 1"/>
    <property type="match status" value="1"/>
</dbReference>
<feature type="binding site" evidence="6">
    <location>
        <position position="294"/>
    </location>
    <ligand>
        <name>Zn(2+)</name>
        <dbReference type="ChEBI" id="CHEBI:29105"/>
    </ligand>
</feature>
<dbReference type="PIRSF" id="PIRSF037505">
    <property type="entry name" value="Betaine_HMT"/>
    <property type="match status" value="1"/>
</dbReference>
<reference evidence="8 9" key="1">
    <citation type="submission" date="2012-06" db="EMBL/GenBank/DDBJ databases">
        <title>Complete sequence of Sulfurospirillum barnesii SES-3.</title>
        <authorList>
            <consortium name="US DOE Joint Genome Institute"/>
            <person name="Lucas S."/>
            <person name="Han J."/>
            <person name="Lapidus A."/>
            <person name="Cheng J.-F."/>
            <person name="Goodwin L."/>
            <person name="Pitluck S."/>
            <person name="Peters L."/>
            <person name="Ovchinnikova G."/>
            <person name="Lu M."/>
            <person name="Detter J.C."/>
            <person name="Han C."/>
            <person name="Tapia R."/>
            <person name="Land M."/>
            <person name="Hauser L."/>
            <person name="Kyrpides N."/>
            <person name="Ivanova N."/>
            <person name="Pagani I."/>
            <person name="Stolz J."/>
            <person name="Arkin A."/>
            <person name="Dehal P."/>
            <person name="Oremland R."/>
            <person name="Saltikov C."/>
            <person name="Basu P."/>
            <person name="Hollibaugh J."/>
            <person name="Newman D."/>
            <person name="Stolyar S."/>
            <person name="Hazen T."/>
            <person name="Woyke T."/>
        </authorList>
    </citation>
    <scope>NUCLEOTIDE SEQUENCE [LARGE SCALE GENOMIC DNA]</scope>
    <source>
        <strain evidence="9">ATCC 700032 / DSM 10660 / SES-3</strain>
    </source>
</reference>
<gene>
    <name evidence="8" type="ordered locus">Sulba_1003</name>
</gene>
<evidence type="ECO:0000256" key="6">
    <source>
        <dbReference type="PROSITE-ProRule" id="PRU00333"/>
    </source>
</evidence>
<dbReference type="Proteomes" id="UP000006176">
    <property type="component" value="Chromosome"/>
</dbReference>
<dbReference type="GO" id="GO:0033528">
    <property type="term" value="P:S-methylmethionine cycle"/>
    <property type="evidence" value="ECO:0007669"/>
    <property type="project" value="TreeGrafter"/>
</dbReference>
<dbReference type="STRING" id="760154.Sulba_1003"/>
<dbReference type="InterPro" id="IPR003726">
    <property type="entry name" value="HCY_dom"/>
</dbReference>
<evidence type="ECO:0000256" key="5">
    <source>
        <dbReference type="ARBA" id="ARBA00076752"/>
    </source>
</evidence>
<keyword evidence="1 6" id="KW-0489">Methyltransferase</keyword>
<dbReference type="eggNOG" id="COG2040">
    <property type="taxonomic scope" value="Bacteria"/>
</dbReference>
<feature type="binding site" evidence="6">
    <location>
        <position position="295"/>
    </location>
    <ligand>
        <name>Zn(2+)</name>
        <dbReference type="ChEBI" id="CHEBI:29105"/>
    </ligand>
</feature>
<dbReference type="OrthoDB" id="9803687at2"/>
<accession>I3XWH8</accession>
<dbReference type="Pfam" id="PF02574">
    <property type="entry name" value="S-methyl_trans"/>
    <property type="match status" value="1"/>
</dbReference>
<sequence>MNPLTPFLEAQKVFILDGAFGTELERKGYDINDSLWSAKFLMEKPEAIAEVHLDYLNAGSDCITTASYQASFEGFMKRGMSEAEAKALIVSSVKIAQKVRDDFWSDTKNHVKRLKPLVAASIGPYGAYLADGSEFRGNYGLSMEALMNFHRKRLLTLIEAKPDLLACETIPCLVEAKALCALLEGYPAVSAWVSFSAKDGEHINSGEKVRECAQFLESQKQIVAIGINCTAPQFIESLIDEIKAVSSKPIIVYPNGGSSYNALTKTWDGLSKNASYGKMAYGWYQKGARLIGGCCQTTPEDIAQIAVWVRA</sequence>
<dbReference type="HOGENOM" id="CLU_004914_3_2_7"/>
<dbReference type="PATRIC" id="fig|760154.4.peg.1002"/>
<keyword evidence="2 6" id="KW-0808">Transferase</keyword>
<evidence type="ECO:0000313" key="9">
    <source>
        <dbReference type="Proteomes" id="UP000006176"/>
    </source>
</evidence>
<comment type="cofactor">
    <cofactor evidence="6">
        <name>Zn(2+)</name>
        <dbReference type="ChEBI" id="CHEBI:29105"/>
    </cofactor>
</comment>
<organism evidence="8 9">
    <name type="scientific">Sulfurospirillum barnesii (strain ATCC 700032 / DSM 10660 / SES-3)</name>
    <dbReference type="NCBI Taxonomy" id="760154"/>
    <lineage>
        <taxon>Bacteria</taxon>
        <taxon>Pseudomonadati</taxon>
        <taxon>Campylobacterota</taxon>
        <taxon>Epsilonproteobacteria</taxon>
        <taxon>Campylobacterales</taxon>
        <taxon>Sulfurospirillaceae</taxon>
        <taxon>Sulfurospirillum</taxon>
    </lineage>
</organism>
<dbReference type="NCBIfam" id="NF007020">
    <property type="entry name" value="PRK09485.1"/>
    <property type="match status" value="1"/>
</dbReference>
<dbReference type="SUPFAM" id="SSF82282">
    <property type="entry name" value="Homocysteine S-methyltransferase"/>
    <property type="match status" value="1"/>
</dbReference>
<feature type="domain" description="Hcy-binding" evidence="7">
    <location>
        <begin position="2"/>
        <end position="309"/>
    </location>
</feature>
<keyword evidence="3 6" id="KW-0479">Metal-binding</keyword>
<evidence type="ECO:0000256" key="3">
    <source>
        <dbReference type="ARBA" id="ARBA00022723"/>
    </source>
</evidence>
<dbReference type="InterPro" id="IPR036589">
    <property type="entry name" value="HCY_dom_sf"/>
</dbReference>